<accession>A0A5J4YJ27</accession>
<dbReference type="Proteomes" id="UP000324585">
    <property type="component" value="Unassembled WGS sequence"/>
</dbReference>
<evidence type="ECO:0000259" key="5">
    <source>
        <dbReference type="PROSITE" id="PS50014"/>
    </source>
</evidence>
<proteinExistence type="predicted"/>
<dbReference type="SMART" id="SM00297">
    <property type="entry name" value="BROMO"/>
    <property type="match status" value="1"/>
</dbReference>
<dbReference type="InterPro" id="IPR001487">
    <property type="entry name" value="Bromodomain"/>
</dbReference>
<evidence type="ECO:0000313" key="7">
    <source>
        <dbReference type="Proteomes" id="UP000324585"/>
    </source>
</evidence>
<feature type="compositionally biased region" description="Basic residues" evidence="4">
    <location>
        <begin position="538"/>
        <end position="549"/>
    </location>
</feature>
<dbReference type="PROSITE" id="PS50014">
    <property type="entry name" value="BROMODOMAIN_2"/>
    <property type="match status" value="1"/>
</dbReference>
<evidence type="ECO:0000256" key="4">
    <source>
        <dbReference type="SAM" id="MobiDB-lite"/>
    </source>
</evidence>
<comment type="caution">
    <text evidence="6">The sequence shown here is derived from an EMBL/GenBank/DDBJ whole genome shotgun (WGS) entry which is preliminary data.</text>
</comment>
<reference evidence="7" key="1">
    <citation type="journal article" date="2019" name="Nat. Commun.">
        <title>Expansion of phycobilisome linker gene families in mesophilic red algae.</title>
        <authorList>
            <person name="Lee J."/>
            <person name="Kim D."/>
            <person name="Bhattacharya D."/>
            <person name="Yoon H.S."/>
        </authorList>
    </citation>
    <scope>NUCLEOTIDE SEQUENCE [LARGE SCALE GENOMIC DNA]</scope>
    <source>
        <strain evidence="7">CCMP 1328</strain>
    </source>
</reference>
<keyword evidence="3" id="KW-0175">Coiled coil</keyword>
<protein>
    <submittedName>
        <fullName evidence="6">Protein lin-49</fullName>
    </submittedName>
</protein>
<organism evidence="6 7">
    <name type="scientific">Porphyridium purpureum</name>
    <name type="common">Red alga</name>
    <name type="synonym">Porphyridium cruentum</name>
    <dbReference type="NCBI Taxonomy" id="35688"/>
    <lineage>
        <taxon>Eukaryota</taxon>
        <taxon>Rhodophyta</taxon>
        <taxon>Bangiophyceae</taxon>
        <taxon>Porphyridiales</taxon>
        <taxon>Porphyridiaceae</taxon>
        <taxon>Porphyridium</taxon>
    </lineage>
</organism>
<feature type="compositionally biased region" description="Polar residues" evidence="4">
    <location>
        <begin position="103"/>
        <end position="124"/>
    </location>
</feature>
<feature type="region of interest" description="Disordered" evidence="4">
    <location>
        <begin position="673"/>
        <end position="703"/>
    </location>
</feature>
<feature type="region of interest" description="Disordered" evidence="4">
    <location>
        <begin position="82"/>
        <end position="130"/>
    </location>
</feature>
<feature type="compositionally biased region" description="Polar residues" evidence="4">
    <location>
        <begin position="559"/>
        <end position="571"/>
    </location>
</feature>
<dbReference type="InterPro" id="IPR036427">
    <property type="entry name" value="Bromodomain-like_sf"/>
</dbReference>
<feature type="compositionally biased region" description="Low complexity" evidence="4">
    <location>
        <begin position="390"/>
        <end position="403"/>
    </location>
</feature>
<feature type="region of interest" description="Disordered" evidence="4">
    <location>
        <begin position="282"/>
        <end position="327"/>
    </location>
</feature>
<dbReference type="EMBL" id="VRMN01000026">
    <property type="protein sequence ID" value="KAA8490467.1"/>
    <property type="molecule type" value="Genomic_DNA"/>
</dbReference>
<feature type="coiled-coil region" evidence="3">
    <location>
        <begin position="13"/>
        <end position="40"/>
    </location>
</feature>
<dbReference type="OrthoDB" id="6017at2759"/>
<feature type="compositionally biased region" description="Basic and acidic residues" evidence="4">
    <location>
        <begin position="689"/>
        <end position="703"/>
    </location>
</feature>
<dbReference type="Pfam" id="PF00439">
    <property type="entry name" value="Bromodomain"/>
    <property type="match status" value="1"/>
</dbReference>
<keyword evidence="1 2" id="KW-0103">Bromodomain</keyword>
<sequence>MGVSCETLLRTFAMDLEQQASELAEQRAKIMRELQELETHGTGEDGGLSSVELAVKTDEETAQTPSAPQPHAEEAKYPAGFESSVRDASTARPSRGTGGSAALASTPQTAQQENSAGQRQTSAQERAPINKHGGKNFYELLLDCEKEVRDAKGFSDLEAAARGEIKVLRVRKGESAPKHAKLLCKVPNTGVDFTVPINVVGYSDVVKTPICLNEIRDKIRQGEYWKAEQYLQDMELLARNTHAFNRGPDVDWICQHADIMLEVAHDAVLARGEALDAAEKELETGLVVPPERAKRNSNRNSLDSDRPRGFGGSPAGKQQQQEELPEVDSMIQIYSSTHRKWRTARLMSYNRDRTRAVVYYEELGGEGEVDMVHGKWKLAPVEPQTLAKTSITSTQATVQQQASPQRRASGSSGGEHKRRRTTDEPAQLSLAVDEGLLDRLEEIKSTVGEQLTAQVRGIDAKLETLSQPVVEFDDAKLGVLLDKLESRCRVLIETAKIEIDTKLTLLLAQKEARMIEAVDRVVNSRMEEWVARMDADRKARHHHHHHHGSRGSIHKDANHSNSVGDRSTAEQPGTAGGASRGFELSDSLSKSPPVYEQLPIGSRLSPRAAAVLGVDSGILMNGGVELSAHHDEPTSEGNGAAGMRSAGNAEAVKPGPALQKQFYGDDVVELETAAVAEEPEPEPALTMDTEGHPNQRVHMDIEP</sequence>
<keyword evidence="7" id="KW-1185">Reference proteome</keyword>
<dbReference type="AlphaFoldDB" id="A0A5J4YJ27"/>
<feature type="region of interest" description="Disordered" evidence="4">
    <location>
        <begin position="390"/>
        <end position="425"/>
    </location>
</feature>
<evidence type="ECO:0000256" key="1">
    <source>
        <dbReference type="ARBA" id="ARBA00023117"/>
    </source>
</evidence>
<evidence type="ECO:0000256" key="3">
    <source>
        <dbReference type="SAM" id="Coils"/>
    </source>
</evidence>
<dbReference type="CDD" id="cd04369">
    <property type="entry name" value="Bromodomain"/>
    <property type="match status" value="1"/>
</dbReference>
<evidence type="ECO:0000256" key="2">
    <source>
        <dbReference type="PROSITE-ProRule" id="PRU00035"/>
    </source>
</evidence>
<gene>
    <name evidence="6" type="ORF">FVE85_9575</name>
</gene>
<dbReference type="Gene3D" id="1.20.920.10">
    <property type="entry name" value="Bromodomain-like"/>
    <property type="match status" value="1"/>
</dbReference>
<feature type="region of interest" description="Disordered" evidence="4">
    <location>
        <begin position="627"/>
        <end position="652"/>
    </location>
</feature>
<name>A0A5J4YJ27_PORPP</name>
<evidence type="ECO:0000313" key="6">
    <source>
        <dbReference type="EMBL" id="KAA8490467.1"/>
    </source>
</evidence>
<dbReference type="SUPFAM" id="SSF47370">
    <property type="entry name" value="Bromodomain"/>
    <property type="match status" value="1"/>
</dbReference>
<feature type="region of interest" description="Disordered" evidence="4">
    <location>
        <begin position="535"/>
        <end position="595"/>
    </location>
</feature>
<feature type="domain" description="Bromo" evidence="5">
    <location>
        <begin position="202"/>
        <end position="252"/>
    </location>
</feature>